<evidence type="ECO:0000313" key="3">
    <source>
        <dbReference type="EMBL" id="VFT91272.1"/>
    </source>
</evidence>
<organism evidence="3 4">
    <name type="scientific">Aphanomyces stellatus</name>
    <dbReference type="NCBI Taxonomy" id="120398"/>
    <lineage>
        <taxon>Eukaryota</taxon>
        <taxon>Sar</taxon>
        <taxon>Stramenopiles</taxon>
        <taxon>Oomycota</taxon>
        <taxon>Saprolegniomycetes</taxon>
        <taxon>Saprolegniales</taxon>
        <taxon>Verrucalvaceae</taxon>
        <taxon>Aphanomyces</taxon>
    </lineage>
</organism>
<dbReference type="OrthoDB" id="65511at2759"/>
<name>A0A485L2D9_9STRA</name>
<feature type="compositionally biased region" description="Low complexity" evidence="1">
    <location>
        <begin position="36"/>
        <end position="51"/>
    </location>
</feature>
<feature type="region of interest" description="Disordered" evidence="1">
    <location>
        <begin position="33"/>
        <end position="52"/>
    </location>
</feature>
<feature type="compositionally biased region" description="Basic residues" evidence="1">
    <location>
        <begin position="383"/>
        <end position="392"/>
    </location>
</feature>
<evidence type="ECO:0000256" key="1">
    <source>
        <dbReference type="SAM" id="MobiDB-lite"/>
    </source>
</evidence>
<gene>
    <name evidence="3" type="primary">Aste57867_14450</name>
    <name evidence="2" type="ORF">As57867_014396</name>
    <name evidence="3" type="ORF">ASTE57867_14450</name>
</gene>
<keyword evidence="4" id="KW-1185">Reference proteome</keyword>
<proteinExistence type="predicted"/>
<evidence type="ECO:0000313" key="2">
    <source>
        <dbReference type="EMBL" id="KAF0694680.1"/>
    </source>
</evidence>
<protein>
    <submittedName>
        <fullName evidence="3">Aste57867_14450 protein</fullName>
    </submittedName>
</protein>
<accession>A0A485L2D9</accession>
<dbReference type="AlphaFoldDB" id="A0A485L2D9"/>
<reference evidence="3 4" key="1">
    <citation type="submission" date="2019-03" db="EMBL/GenBank/DDBJ databases">
        <authorList>
            <person name="Gaulin E."/>
            <person name="Dumas B."/>
        </authorList>
    </citation>
    <scope>NUCLEOTIDE SEQUENCE [LARGE SCALE GENOMIC DNA]</scope>
    <source>
        <strain evidence="3">CBS 568.67</strain>
    </source>
</reference>
<dbReference type="EMBL" id="VJMH01005542">
    <property type="protein sequence ID" value="KAF0694680.1"/>
    <property type="molecule type" value="Genomic_DNA"/>
</dbReference>
<feature type="region of interest" description="Disordered" evidence="1">
    <location>
        <begin position="253"/>
        <end position="308"/>
    </location>
</feature>
<evidence type="ECO:0000313" key="4">
    <source>
        <dbReference type="Proteomes" id="UP000332933"/>
    </source>
</evidence>
<dbReference type="EMBL" id="CAADRA010005563">
    <property type="protein sequence ID" value="VFT91272.1"/>
    <property type="molecule type" value="Genomic_DNA"/>
</dbReference>
<dbReference type="Proteomes" id="UP000332933">
    <property type="component" value="Unassembled WGS sequence"/>
</dbReference>
<sequence length="392" mass="42417">MEPKAGAAAAPPFETRAANATLHVTLSLISESGINSADTGTPATTTAQSTSRGGAAALIVDAGPPLMPLAADSSSAVHPAQLHAALLELHETGPPTNPLHPIDHSRHNHPTTTTTHATKKKPPPRLDAIPLDAPAPPSITALAKEYLPPRSRKKHAYDPFRVTCFTDKALLPVHYDSKLRSTLGTAAEGRRVWATPGPHLGCEPRLDWKTSAMYAPSLDRVYDMTRQSLGYRVHMSMYGSTLWDTTERFRERTATSTRVGPGSYNAAPSAWEKEPHAARPPPVYPYSPKRDKPSTNLATTTTTTAEPYEEVSLESWKLTSERAAAARPAFDKAPRTTWVDWESNKAGRMRKRVLSTPALHLGETMPEFIAGVRAGAPKSPPKGGKKHPARTR</sequence>
<reference evidence="2" key="2">
    <citation type="submission" date="2019-06" db="EMBL/GenBank/DDBJ databases">
        <title>Genomics analysis of Aphanomyces spp. identifies a new class of oomycete effector associated with host adaptation.</title>
        <authorList>
            <person name="Gaulin E."/>
        </authorList>
    </citation>
    <scope>NUCLEOTIDE SEQUENCE</scope>
    <source>
        <strain evidence="2">CBS 578.67</strain>
    </source>
</reference>
<feature type="region of interest" description="Disordered" evidence="1">
    <location>
        <begin position="101"/>
        <end position="125"/>
    </location>
</feature>
<feature type="region of interest" description="Disordered" evidence="1">
    <location>
        <begin position="372"/>
        <end position="392"/>
    </location>
</feature>